<dbReference type="RefSeq" id="WP_174701948.1">
    <property type="nucleotide sequence ID" value="NZ_JABURA010000001.1"/>
</dbReference>
<dbReference type="InterPro" id="IPR055963">
    <property type="entry name" value="DUF7541"/>
</dbReference>
<evidence type="ECO:0000256" key="1">
    <source>
        <dbReference type="SAM" id="Phobius"/>
    </source>
</evidence>
<feature type="transmembrane region" description="Helical" evidence="1">
    <location>
        <begin position="111"/>
        <end position="130"/>
    </location>
</feature>
<dbReference type="Proteomes" id="UP000728647">
    <property type="component" value="Unassembled WGS sequence"/>
</dbReference>
<keyword evidence="1" id="KW-0472">Membrane</keyword>
<proteinExistence type="predicted"/>
<accession>A0A8J8GLF5</accession>
<dbReference type="EMBL" id="JABURA010000001">
    <property type="protein sequence ID" value="NUB91353.1"/>
    <property type="molecule type" value="Genomic_DNA"/>
</dbReference>
<comment type="caution">
    <text evidence="2">The sequence shown here is derived from an EMBL/GenBank/DDBJ whole genome shotgun (WGS) entry which is preliminary data.</text>
</comment>
<keyword evidence="1" id="KW-1133">Transmembrane helix</keyword>
<organism evidence="2 3">
    <name type="scientific">Haloterrigena gelatinilytica</name>
    <dbReference type="NCBI Taxonomy" id="2741724"/>
    <lineage>
        <taxon>Archaea</taxon>
        <taxon>Methanobacteriati</taxon>
        <taxon>Methanobacteriota</taxon>
        <taxon>Stenosarchaea group</taxon>
        <taxon>Halobacteria</taxon>
        <taxon>Halobacteriales</taxon>
        <taxon>Natrialbaceae</taxon>
        <taxon>Haloterrigena</taxon>
    </lineage>
</organism>
<feature type="transmembrane region" description="Helical" evidence="1">
    <location>
        <begin position="42"/>
        <end position="61"/>
    </location>
</feature>
<evidence type="ECO:0000313" key="3">
    <source>
        <dbReference type="Proteomes" id="UP000728647"/>
    </source>
</evidence>
<gene>
    <name evidence="2" type="ORF">HT576_10025</name>
</gene>
<dbReference type="AlphaFoldDB" id="A0A8J8GLF5"/>
<evidence type="ECO:0008006" key="4">
    <source>
        <dbReference type="Google" id="ProtNLM"/>
    </source>
</evidence>
<keyword evidence="1" id="KW-0812">Transmembrane</keyword>
<evidence type="ECO:0000313" key="2">
    <source>
        <dbReference type="EMBL" id="NUB91353.1"/>
    </source>
</evidence>
<feature type="transmembrane region" description="Helical" evidence="1">
    <location>
        <begin position="73"/>
        <end position="91"/>
    </location>
</feature>
<name>A0A8J8GLF5_9EURY</name>
<protein>
    <recommendedName>
        <fullName evidence="4">Cox cluster protein</fullName>
    </recommendedName>
</protein>
<reference evidence="2" key="1">
    <citation type="submission" date="2020-06" db="EMBL/GenBank/DDBJ databases">
        <title>Haloterrigena sp. nov., an extremely halophilic archaeon isolated from a saline sediment.</title>
        <authorList>
            <person name="Liu B.-B."/>
        </authorList>
    </citation>
    <scope>NUCLEOTIDE SEQUENCE</scope>
    <source>
        <strain evidence="2">SYSU A121-1</strain>
    </source>
</reference>
<dbReference type="Pfam" id="PF24396">
    <property type="entry name" value="DUF7541"/>
    <property type="match status" value="1"/>
</dbReference>
<sequence length="133" mass="13430">MVDHSSANDRGERDRERPTASPWPVLVAIGLAGSEVGIVVDLFPVAVGGLVLFAASVAGILAESDHVADPLPVAMGFGAVFALGGSVLYALGTDTVAPAATDGLTGLTTRGLAIAIAGIVTVVGTVIVHYRRR</sequence>
<dbReference type="OrthoDB" id="206484at2157"/>